<dbReference type="PROSITE" id="PS51747">
    <property type="entry name" value="CYT_DCMP_DEAMINASES_2"/>
    <property type="match status" value="1"/>
</dbReference>
<dbReference type="EMBL" id="JAYWLU010000001">
    <property type="protein sequence ID" value="MEX3593396.1"/>
    <property type="molecule type" value="Genomic_DNA"/>
</dbReference>
<evidence type="ECO:0000313" key="17">
    <source>
        <dbReference type="Proteomes" id="UP001558481"/>
    </source>
</evidence>
<dbReference type="NCBIfam" id="TIGR00326">
    <property type="entry name" value="eubact_ribD"/>
    <property type="match status" value="1"/>
</dbReference>
<dbReference type="EC" id="1.1.1.193" evidence="14"/>
<dbReference type="Gene3D" id="3.40.140.10">
    <property type="entry name" value="Cytidine Deaminase, domain 2"/>
    <property type="match status" value="1"/>
</dbReference>
<comment type="similarity">
    <text evidence="4 14">In the N-terminal section; belongs to the cytidine and deoxycytidylate deaminase family.</text>
</comment>
<evidence type="ECO:0000256" key="6">
    <source>
        <dbReference type="ARBA" id="ARBA00022619"/>
    </source>
</evidence>
<dbReference type="InterPro" id="IPR002734">
    <property type="entry name" value="RibDG_C"/>
</dbReference>
<comment type="pathway">
    <text evidence="3 14">Cofactor biosynthesis; riboflavin biosynthesis; 5-amino-6-(D-ribitylamino)uracil from GTP: step 3/4.</text>
</comment>
<evidence type="ECO:0000313" key="16">
    <source>
        <dbReference type="EMBL" id="MEX3593396.1"/>
    </source>
</evidence>
<proteinExistence type="inferred from homology"/>
<dbReference type="Pfam" id="PF00383">
    <property type="entry name" value="dCMP_cyt_deam_1"/>
    <property type="match status" value="1"/>
</dbReference>
<dbReference type="EC" id="3.5.4.26" evidence="14"/>
<comment type="function">
    <text evidence="1 14">Converts 2,5-diamino-6-(ribosylamino)-4(3h)-pyrimidinone 5'-phosphate into 5-amino-6-(ribosylamino)-2,4(1h,3h)-pyrimidinedione 5'-phosphate.</text>
</comment>
<dbReference type="InterPro" id="IPR016192">
    <property type="entry name" value="APOBEC/CMP_deaminase_Zn-bd"/>
</dbReference>
<evidence type="ECO:0000259" key="15">
    <source>
        <dbReference type="PROSITE" id="PS51747"/>
    </source>
</evidence>
<dbReference type="Proteomes" id="UP001558481">
    <property type="component" value="Unassembled WGS sequence"/>
</dbReference>
<organism evidence="16 17">
    <name type="scientific">Kocuria carniphila</name>
    <dbReference type="NCBI Taxonomy" id="262208"/>
    <lineage>
        <taxon>Bacteria</taxon>
        <taxon>Bacillati</taxon>
        <taxon>Actinomycetota</taxon>
        <taxon>Actinomycetes</taxon>
        <taxon>Micrococcales</taxon>
        <taxon>Micrococcaceae</taxon>
        <taxon>Kocuria</taxon>
    </lineage>
</organism>
<evidence type="ECO:0000256" key="3">
    <source>
        <dbReference type="ARBA" id="ARBA00004910"/>
    </source>
</evidence>
<dbReference type="PIRSF" id="PIRSF006769">
    <property type="entry name" value="RibD"/>
    <property type="match status" value="1"/>
</dbReference>
<dbReference type="PANTHER" id="PTHR38011">
    <property type="entry name" value="DIHYDROFOLATE REDUCTASE FAMILY PROTEIN (AFU_ORTHOLOGUE AFUA_8G06820)"/>
    <property type="match status" value="1"/>
</dbReference>
<evidence type="ECO:0000256" key="4">
    <source>
        <dbReference type="ARBA" id="ARBA00005259"/>
    </source>
</evidence>
<keyword evidence="11" id="KW-0511">Multifunctional enzyme</keyword>
<keyword evidence="7 14" id="KW-0479">Metal-binding</keyword>
<keyword evidence="9 14" id="KW-0521">NADP</keyword>
<sequence length="370" mass="38511">MIPSAQERTDPGFTTAEHTAMTAALDAAARGVRGANPVVGAALLHQDGRILHTGHHSGAGTLHAEADALRKAKDAGTDLADVTMVITLEPCNHTGRTGPCTGAILDAGIDSVIFAVHDGTEAASGGGAFLADHGVSMRHGLLAEQAADLNDRWFTAQSQNRPFVTLKIAQSLDGRVAAPDGTSQWITGPSAREAGHEIRARVDAILVGGGTARVDNPTLTARDAQGNPRDHQPLRAVMSRTPVAHDARVRRGVVASAHNGEIDGRFVWLNTHDPAQALARLAALGVTHVLVEGGPTVSAAFLAANLVDELWLYQAPMILGDGKAALAPLPTQTLADAARWRSDPVAGPSVRTLGNDVAWHLRPAAVSVSK</sequence>
<evidence type="ECO:0000256" key="2">
    <source>
        <dbReference type="ARBA" id="ARBA00004882"/>
    </source>
</evidence>
<evidence type="ECO:0000256" key="13">
    <source>
        <dbReference type="ARBA" id="ARBA00049886"/>
    </source>
</evidence>
<dbReference type="Gene3D" id="3.40.430.10">
    <property type="entry name" value="Dihydrofolate Reductase, subunit A"/>
    <property type="match status" value="1"/>
</dbReference>
<evidence type="ECO:0000256" key="10">
    <source>
        <dbReference type="ARBA" id="ARBA00023002"/>
    </source>
</evidence>
<comment type="pathway">
    <text evidence="2 14">Cofactor biosynthesis; riboflavin biosynthesis; 5-amino-6-(D-ribitylamino)uracil from GTP: step 2/4.</text>
</comment>
<evidence type="ECO:0000256" key="8">
    <source>
        <dbReference type="ARBA" id="ARBA00022833"/>
    </source>
</evidence>
<dbReference type="InterPro" id="IPR004794">
    <property type="entry name" value="Eubact_RibD"/>
</dbReference>
<keyword evidence="8 14" id="KW-0862">Zinc</keyword>
<dbReference type="InterPro" id="IPR050765">
    <property type="entry name" value="Riboflavin_Biosynth_HTPR"/>
</dbReference>
<dbReference type="RefSeq" id="WP_368628825.1">
    <property type="nucleotide sequence ID" value="NZ_JAYWLU010000001.1"/>
</dbReference>
<evidence type="ECO:0000256" key="9">
    <source>
        <dbReference type="ARBA" id="ARBA00022857"/>
    </source>
</evidence>
<dbReference type="SUPFAM" id="SSF53597">
    <property type="entry name" value="Dihydrofolate reductase-like"/>
    <property type="match status" value="1"/>
</dbReference>
<feature type="domain" description="CMP/dCMP-type deaminase" evidence="15">
    <location>
        <begin position="15"/>
        <end position="130"/>
    </location>
</feature>
<comment type="caution">
    <text evidence="16">The sequence shown here is derived from an EMBL/GenBank/DDBJ whole genome shotgun (WGS) entry which is preliminary data.</text>
</comment>
<gene>
    <name evidence="16" type="primary">ribD</name>
    <name evidence="16" type="ORF">VVR66_01535</name>
</gene>
<name>A0ABV3UYC1_9MICC</name>
<comment type="cofactor">
    <cofactor evidence="14">
        <name>Zn(2+)</name>
        <dbReference type="ChEBI" id="CHEBI:29105"/>
    </cofactor>
    <text evidence="14">Binds 1 zinc ion.</text>
</comment>
<comment type="similarity">
    <text evidence="5 14">In the C-terminal section; belongs to the HTP reductase family.</text>
</comment>
<evidence type="ECO:0000256" key="5">
    <source>
        <dbReference type="ARBA" id="ARBA00007417"/>
    </source>
</evidence>
<dbReference type="Pfam" id="PF01872">
    <property type="entry name" value="RibD_C"/>
    <property type="match status" value="1"/>
</dbReference>
<dbReference type="PROSITE" id="PS00903">
    <property type="entry name" value="CYT_DCMP_DEAMINASES_1"/>
    <property type="match status" value="1"/>
</dbReference>
<dbReference type="GO" id="GO:0008835">
    <property type="term" value="F:diaminohydroxyphosphoribosylaminopyrimidine deaminase activity"/>
    <property type="evidence" value="ECO:0007669"/>
    <property type="project" value="UniProtKB-EC"/>
</dbReference>
<dbReference type="InterPro" id="IPR016193">
    <property type="entry name" value="Cytidine_deaminase-like"/>
</dbReference>
<dbReference type="GO" id="GO:0008703">
    <property type="term" value="F:5-amino-6-(5-phosphoribosylamino)uracil reductase activity"/>
    <property type="evidence" value="ECO:0007669"/>
    <property type="project" value="UniProtKB-EC"/>
</dbReference>
<evidence type="ECO:0000256" key="12">
    <source>
        <dbReference type="ARBA" id="ARBA00049861"/>
    </source>
</evidence>
<evidence type="ECO:0000256" key="1">
    <source>
        <dbReference type="ARBA" id="ARBA00002151"/>
    </source>
</evidence>
<keyword evidence="6 14" id="KW-0686">Riboflavin biosynthesis</keyword>
<dbReference type="SUPFAM" id="SSF53927">
    <property type="entry name" value="Cytidine deaminase-like"/>
    <property type="match status" value="1"/>
</dbReference>
<accession>A0ABV3UYC1</accession>
<keyword evidence="17" id="KW-1185">Reference proteome</keyword>
<evidence type="ECO:0000256" key="14">
    <source>
        <dbReference type="PIRNR" id="PIRNR006769"/>
    </source>
</evidence>
<protein>
    <recommendedName>
        <fullName evidence="14">Riboflavin biosynthesis protein RibD</fullName>
    </recommendedName>
    <domain>
        <recommendedName>
            <fullName evidence="14">Diaminohydroxyphosphoribosylaminopyrimidine deaminase</fullName>
            <shortName evidence="14">DRAP deaminase</shortName>
            <ecNumber evidence="14">3.5.4.26</ecNumber>
        </recommendedName>
        <alternativeName>
            <fullName evidence="14">Riboflavin-specific deaminase</fullName>
        </alternativeName>
    </domain>
    <domain>
        <recommendedName>
            <fullName evidence="14">5-amino-6-(5-phosphoribosylamino)uracil reductase</fullName>
            <ecNumber evidence="14">1.1.1.193</ecNumber>
        </recommendedName>
        <alternativeName>
            <fullName evidence="14">HTP reductase</fullName>
        </alternativeName>
    </domain>
</protein>
<keyword evidence="10 14" id="KW-0560">Oxidoreductase</keyword>
<reference evidence="16 17" key="1">
    <citation type="journal article" date="2024" name="Fungal Genet. Biol.">
        <title>The porcine skin microbiome exhibits broad fungal antagonism.</title>
        <authorList>
            <person name="De La Cruz K.F."/>
            <person name="Townsend E.C."/>
            <person name="Alex Cheong J.Z."/>
            <person name="Salamzade R."/>
            <person name="Liu A."/>
            <person name="Sandstrom S."/>
            <person name="Davila E."/>
            <person name="Huang L."/>
            <person name="Xu K.H."/>
            <person name="Wu S.Y."/>
            <person name="Meudt J.J."/>
            <person name="Shanmuganayagam D."/>
            <person name="Gibson A.L.F."/>
            <person name="Kalan L.R."/>
        </authorList>
    </citation>
    <scope>NUCLEOTIDE SEQUENCE [LARGE SCALE GENOMIC DNA]</scope>
    <source>
        <strain evidence="16 17">LK2625</strain>
    </source>
</reference>
<evidence type="ECO:0000256" key="7">
    <source>
        <dbReference type="ARBA" id="ARBA00022723"/>
    </source>
</evidence>
<evidence type="ECO:0000256" key="11">
    <source>
        <dbReference type="ARBA" id="ARBA00023268"/>
    </source>
</evidence>
<dbReference type="InterPro" id="IPR024072">
    <property type="entry name" value="DHFR-like_dom_sf"/>
</dbReference>
<dbReference type="PANTHER" id="PTHR38011:SF7">
    <property type="entry name" value="2,5-DIAMINO-6-RIBOSYLAMINO-4(3H)-PYRIMIDINONE 5'-PHOSPHATE REDUCTASE"/>
    <property type="match status" value="1"/>
</dbReference>
<dbReference type="InterPro" id="IPR002125">
    <property type="entry name" value="CMP_dCMP_dom"/>
</dbReference>
<keyword evidence="14 16" id="KW-0378">Hydrolase</keyword>
<comment type="catalytic activity">
    <reaction evidence="13 14">
        <text>2,5-diamino-6-hydroxy-4-(5-phosphoribosylamino)-pyrimidine + H2O + H(+) = 5-amino-6-(5-phospho-D-ribosylamino)uracil + NH4(+)</text>
        <dbReference type="Rhea" id="RHEA:21868"/>
        <dbReference type="ChEBI" id="CHEBI:15377"/>
        <dbReference type="ChEBI" id="CHEBI:15378"/>
        <dbReference type="ChEBI" id="CHEBI:28938"/>
        <dbReference type="ChEBI" id="CHEBI:58453"/>
        <dbReference type="ChEBI" id="CHEBI:58614"/>
        <dbReference type="EC" id="3.5.4.26"/>
    </reaction>
</comment>
<comment type="catalytic activity">
    <reaction evidence="12 14">
        <text>5-amino-6-(5-phospho-D-ribitylamino)uracil + NADP(+) = 5-amino-6-(5-phospho-D-ribosylamino)uracil + NADPH + H(+)</text>
        <dbReference type="Rhea" id="RHEA:17845"/>
        <dbReference type="ChEBI" id="CHEBI:15378"/>
        <dbReference type="ChEBI" id="CHEBI:57783"/>
        <dbReference type="ChEBI" id="CHEBI:58349"/>
        <dbReference type="ChEBI" id="CHEBI:58421"/>
        <dbReference type="ChEBI" id="CHEBI:58453"/>
        <dbReference type="EC" id="1.1.1.193"/>
    </reaction>
</comment>